<dbReference type="PIRSF" id="PIRSF000705">
    <property type="entry name" value="DNK"/>
    <property type="match status" value="1"/>
</dbReference>
<keyword evidence="2" id="KW-0547">Nucleotide-binding</keyword>
<sequence>MYVVVEGPIGVGKTSLAQRLARRAGAELNLEVVEENPFLARFYEQPDAYAFQVQAFFLLSRFKQLSQLWQPGLYRPEVVSDYLFDKDFIFASMNLRDAEFDLYQDLYSHLSPRLPTPDLVVYLRADTPELLRRIAKRGRPFEHDMKAAYLADLTGRYDDYFRTYAHPHLILDAEGYDFVANEADEQAIFARIDAALAQATGNP</sequence>
<gene>
    <name evidence="4" type="ORF">WDJ50_08285</name>
</gene>
<organism evidence="4">
    <name type="scientific">Deinococcus sp. VB142</name>
    <dbReference type="NCBI Taxonomy" id="3112952"/>
    <lineage>
        <taxon>Bacteria</taxon>
        <taxon>Thermotogati</taxon>
        <taxon>Deinococcota</taxon>
        <taxon>Deinococci</taxon>
        <taxon>Deinococcales</taxon>
        <taxon>Deinococcaceae</taxon>
        <taxon>Deinococcus</taxon>
    </lineage>
</organism>
<dbReference type="CDD" id="cd01673">
    <property type="entry name" value="dNK"/>
    <property type="match status" value="1"/>
</dbReference>
<dbReference type="GO" id="GO:0005524">
    <property type="term" value="F:ATP binding"/>
    <property type="evidence" value="ECO:0007669"/>
    <property type="project" value="UniProtKB-KW"/>
</dbReference>
<feature type="active site" description="Proton acceptor" evidence="1">
    <location>
        <position position="77"/>
    </location>
</feature>
<dbReference type="InterPro" id="IPR002624">
    <property type="entry name" value="DCK/DGK"/>
</dbReference>
<evidence type="ECO:0000259" key="3">
    <source>
        <dbReference type="Pfam" id="PF01712"/>
    </source>
</evidence>
<dbReference type="GO" id="GO:0005737">
    <property type="term" value="C:cytoplasm"/>
    <property type="evidence" value="ECO:0007669"/>
    <property type="project" value="TreeGrafter"/>
</dbReference>
<dbReference type="RefSeq" id="WP_339094091.1">
    <property type="nucleotide sequence ID" value="NZ_CP149782.1"/>
</dbReference>
<keyword evidence="4" id="KW-0808">Transferase</keyword>
<protein>
    <submittedName>
        <fullName evidence="4">Deoxynucleoside kinase</fullName>
    </submittedName>
</protein>
<evidence type="ECO:0000256" key="2">
    <source>
        <dbReference type="PIRSR" id="PIRSR000705-3"/>
    </source>
</evidence>
<dbReference type="InterPro" id="IPR050566">
    <property type="entry name" value="Deoxyribonucleoside_kinase"/>
</dbReference>
<dbReference type="InterPro" id="IPR031314">
    <property type="entry name" value="DNK_dom"/>
</dbReference>
<dbReference type="InterPro" id="IPR027417">
    <property type="entry name" value="P-loop_NTPase"/>
</dbReference>
<keyword evidence="2" id="KW-0067">ATP-binding</keyword>
<feature type="binding site" evidence="2">
    <location>
        <begin position="133"/>
        <end position="137"/>
    </location>
    <ligand>
        <name>ATP</name>
        <dbReference type="ChEBI" id="CHEBI:30616"/>
    </ligand>
</feature>
<accession>A0AAU6PZK7</accession>
<feature type="binding site" evidence="2">
    <location>
        <begin position="7"/>
        <end position="15"/>
    </location>
    <ligand>
        <name>ATP</name>
        <dbReference type="ChEBI" id="CHEBI:30616"/>
    </ligand>
</feature>
<dbReference type="PANTHER" id="PTHR10513:SF46">
    <property type="entry name" value="DEOXYGUANOSINE KINASE"/>
    <property type="match status" value="1"/>
</dbReference>
<dbReference type="SUPFAM" id="SSF52540">
    <property type="entry name" value="P-loop containing nucleoside triphosphate hydrolases"/>
    <property type="match status" value="1"/>
</dbReference>
<dbReference type="Gene3D" id="3.40.50.300">
    <property type="entry name" value="P-loop containing nucleotide triphosphate hydrolases"/>
    <property type="match status" value="1"/>
</dbReference>
<evidence type="ECO:0000313" key="4">
    <source>
        <dbReference type="EMBL" id="WYF43428.1"/>
    </source>
</evidence>
<dbReference type="PANTHER" id="PTHR10513">
    <property type="entry name" value="DEOXYNUCLEOSIDE KINASE"/>
    <property type="match status" value="1"/>
</dbReference>
<dbReference type="EMBL" id="CP149782">
    <property type="protein sequence ID" value="WYF43428.1"/>
    <property type="molecule type" value="Genomic_DNA"/>
</dbReference>
<evidence type="ECO:0000256" key="1">
    <source>
        <dbReference type="PIRSR" id="PIRSR000705-1"/>
    </source>
</evidence>
<dbReference type="AlphaFoldDB" id="A0AAU6PZK7"/>
<reference evidence="4" key="1">
    <citation type="submission" date="2024-03" db="EMBL/GenBank/DDBJ databases">
        <title>Deinococcus weizhi sp. nov., isolated from human skin.</title>
        <authorList>
            <person name="Wei Z."/>
            <person name="Tian F."/>
            <person name="Yang C."/>
            <person name="Xin L.T."/>
            <person name="Wen Z.J."/>
            <person name="Lan K.C."/>
            <person name="Yu L."/>
            <person name="Zhe W."/>
            <person name="Dan F.D."/>
            <person name="Jun W."/>
            <person name="Rui Z."/>
            <person name="Yong X.J."/>
            <person name="Ting Y."/>
            <person name="Wei X."/>
            <person name="Xu Z.G."/>
            <person name="Xin Z."/>
            <person name="Dong F.G."/>
            <person name="Ni X.M."/>
            <person name="Zheng M.G."/>
            <person name="Chun Y."/>
            <person name="Qian W.X."/>
        </authorList>
    </citation>
    <scope>NUCLEOTIDE SEQUENCE</scope>
    <source>
        <strain evidence="4">VB142</strain>
    </source>
</reference>
<proteinExistence type="predicted"/>
<keyword evidence="4" id="KW-0418">Kinase</keyword>
<name>A0AAU6PZK7_9DEIO</name>
<dbReference type="GO" id="GO:0019136">
    <property type="term" value="F:deoxynucleoside kinase activity"/>
    <property type="evidence" value="ECO:0007669"/>
    <property type="project" value="InterPro"/>
</dbReference>
<feature type="domain" description="Deoxynucleoside kinase" evidence="3">
    <location>
        <begin position="4"/>
        <end position="193"/>
    </location>
</feature>
<dbReference type="Pfam" id="PF01712">
    <property type="entry name" value="dNK"/>
    <property type="match status" value="1"/>
</dbReference>